<dbReference type="VEuPathDB" id="VectorBase:LDEU003579"/>
<comment type="caution">
    <text evidence="7">The sequence shown here is derived from an EMBL/GenBank/DDBJ whole genome shotgun (WGS) entry which is preliminary data.</text>
</comment>
<dbReference type="Proteomes" id="UP000288716">
    <property type="component" value="Unassembled WGS sequence"/>
</dbReference>
<evidence type="ECO:0000256" key="3">
    <source>
        <dbReference type="ARBA" id="ARBA00022576"/>
    </source>
</evidence>
<evidence type="ECO:0000256" key="2">
    <source>
        <dbReference type="ARBA" id="ARBA00009320"/>
    </source>
</evidence>
<dbReference type="Gene3D" id="3.20.10.10">
    <property type="entry name" value="D-amino Acid Aminotransferase, subunit A, domain 2"/>
    <property type="match status" value="1"/>
</dbReference>
<dbReference type="InterPro" id="IPR043132">
    <property type="entry name" value="BCAT-like_C"/>
</dbReference>
<gene>
    <name evidence="7" type="ORF">B4U80_13679</name>
</gene>
<comment type="cofactor">
    <cofactor evidence="1">
        <name>pyridoxal 5'-phosphate</name>
        <dbReference type="ChEBI" id="CHEBI:597326"/>
    </cofactor>
</comment>
<comment type="similarity">
    <text evidence="2">Belongs to the class-IV pyridoxal-phosphate-dependent aminotransferase family.</text>
</comment>
<dbReference type="PANTHER" id="PTHR11825">
    <property type="entry name" value="SUBGROUP IIII AMINOTRANSFERASE"/>
    <property type="match status" value="1"/>
</dbReference>
<dbReference type="AlphaFoldDB" id="A0A443SLT4"/>
<dbReference type="PANTHER" id="PTHR11825:SF44">
    <property type="entry name" value="BRANCHED-CHAIN-AMINO-ACID AMINOTRANSFERASE"/>
    <property type="match status" value="1"/>
</dbReference>
<keyword evidence="5" id="KW-0663">Pyridoxal phosphate</keyword>
<evidence type="ECO:0000313" key="7">
    <source>
        <dbReference type="EMBL" id="RWS28462.1"/>
    </source>
</evidence>
<keyword evidence="8" id="KW-1185">Reference proteome</keyword>
<dbReference type="STRING" id="299467.A0A443SLT4"/>
<dbReference type="InterPro" id="IPR036038">
    <property type="entry name" value="Aminotransferase-like"/>
</dbReference>
<evidence type="ECO:0000256" key="6">
    <source>
        <dbReference type="ARBA" id="ARBA00023304"/>
    </source>
</evidence>
<name>A0A443SLT4_9ACAR</name>
<dbReference type="SUPFAM" id="SSF56752">
    <property type="entry name" value="D-aminoacid aminotransferase-like PLP-dependent enzymes"/>
    <property type="match status" value="1"/>
</dbReference>
<dbReference type="Gene3D" id="3.30.470.10">
    <property type="match status" value="1"/>
</dbReference>
<dbReference type="InterPro" id="IPR005786">
    <property type="entry name" value="B_amino_transII"/>
</dbReference>
<evidence type="ECO:0000256" key="5">
    <source>
        <dbReference type="ARBA" id="ARBA00022898"/>
    </source>
</evidence>
<evidence type="ECO:0000313" key="8">
    <source>
        <dbReference type="Proteomes" id="UP000288716"/>
    </source>
</evidence>
<evidence type="ECO:0000256" key="1">
    <source>
        <dbReference type="ARBA" id="ARBA00001933"/>
    </source>
</evidence>
<keyword evidence="6" id="KW-0028">Amino-acid biosynthesis</keyword>
<organism evidence="7 8">
    <name type="scientific">Leptotrombidium deliense</name>
    <dbReference type="NCBI Taxonomy" id="299467"/>
    <lineage>
        <taxon>Eukaryota</taxon>
        <taxon>Metazoa</taxon>
        <taxon>Ecdysozoa</taxon>
        <taxon>Arthropoda</taxon>
        <taxon>Chelicerata</taxon>
        <taxon>Arachnida</taxon>
        <taxon>Acari</taxon>
        <taxon>Acariformes</taxon>
        <taxon>Trombidiformes</taxon>
        <taxon>Prostigmata</taxon>
        <taxon>Anystina</taxon>
        <taxon>Parasitengona</taxon>
        <taxon>Trombiculoidea</taxon>
        <taxon>Trombiculidae</taxon>
        <taxon>Leptotrombidium</taxon>
    </lineage>
</organism>
<dbReference type="GO" id="GO:0009082">
    <property type="term" value="P:branched-chain amino acid biosynthetic process"/>
    <property type="evidence" value="ECO:0007669"/>
    <property type="project" value="UniProtKB-KW"/>
</dbReference>
<proteinExistence type="inferred from homology"/>
<protein>
    <submittedName>
        <fullName evidence="7">Uncharacterized protein</fullName>
    </submittedName>
</protein>
<reference evidence="7 8" key="1">
    <citation type="journal article" date="2018" name="Gigascience">
        <title>Genomes of trombidid mites reveal novel predicted allergens and laterally-transferred genes associated with secondary metabolism.</title>
        <authorList>
            <person name="Dong X."/>
            <person name="Chaisiri K."/>
            <person name="Xia D."/>
            <person name="Armstrong S.D."/>
            <person name="Fang Y."/>
            <person name="Donnelly M.J."/>
            <person name="Kadowaki T."/>
            <person name="McGarry J.W."/>
            <person name="Darby A.C."/>
            <person name="Makepeace B.L."/>
        </authorList>
    </citation>
    <scope>NUCLEOTIDE SEQUENCE [LARGE SCALE GENOMIC DNA]</scope>
    <source>
        <strain evidence="7">UoL-UT</strain>
    </source>
</reference>
<keyword evidence="3" id="KW-0032">Aminotransferase</keyword>
<sequence length="251" mass="29201">MTTIPKKKIFGCLKLFLSSAKHEKYSPNPLKFESLFMRVNYIPVDIELPKMNNSNTLLFVTGFIANDLFENTLSSIKVRVETKGNKNFNRSQAKMKISKNYETKYSSERESKQMGYDASLWLFNAKFTRNCIAELSYGNVFIVLRNEDNPTKRILVTLNDEYISYPGSYRNATIHLSTQVSELSFEKRCIEIDNLTKLVNRGIVLEMFTSGHSMQITPVTEVWYNEHRITIPTLQQLDPLFLRHKQNNLFQ</sequence>
<accession>A0A443SLT4</accession>
<dbReference type="EMBL" id="NCKV01001363">
    <property type="protein sequence ID" value="RWS28462.1"/>
    <property type="molecule type" value="Genomic_DNA"/>
</dbReference>
<evidence type="ECO:0000256" key="4">
    <source>
        <dbReference type="ARBA" id="ARBA00022679"/>
    </source>
</evidence>
<dbReference type="GO" id="GO:0004084">
    <property type="term" value="F:branched-chain-amino-acid transaminase activity"/>
    <property type="evidence" value="ECO:0007669"/>
    <property type="project" value="InterPro"/>
</dbReference>
<keyword evidence="4" id="KW-0808">Transferase</keyword>
<dbReference type="InterPro" id="IPR043131">
    <property type="entry name" value="BCAT-like_N"/>
</dbReference>
<keyword evidence="6" id="KW-0100">Branched-chain amino acid biosynthesis</keyword>